<feature type="region of interest" description="Disordered" evidence="1">
    <location>
        <begin position="635"/>
        <end position="661"/>
    </location>
</feature>
<feature type="compositionally biased region" description="Basic residues" evidence="1">
    <location>
        <begin position="70"/>
        <end position="85"/>
    </location>
</feature>
<dbReference type="EMBL" id="BSXW01000585">
    <property type="protein sequence ID" value="GMF26094.1"/>
    <property type="molecule type" value="Genomic_DNA"/>
</dbReference>
<dbReference type="Gene3D" id="3.40.50.300">
    <property type="entry name" value="P-loop containing nucleotide triphosphate hydrolases"/>
    <property type="match status" value="1"/>
</dbReference>
<feature type="compositionally biased region" description="Basic and acidic residues" evidence="1">
    <location>
        <begin position="130"/>
        <end position="141"/>
    </location>
</feature>
<dbReference type="InterPro" id="IPR003903">
    <property type="entry name" value="UIM_dom"/>
</dbReference>
<feature type="compositionally biased region" description="Basic and acidic residues" evidence="1">
    <location>
        <begin position="834"/>
        <end position="851"/>
    </location>
</feature>
<feature type="region of interest" description="Disordered" evidence="1">
    <location>
        <begin position="202"/>
        <end position="259"/>
    </location>
</feature>
<dbReference type="InterPro" id="IPR027417">
    <property type="entry name" value="P-loop_NTPase"/>
</dbReference>
<dbReference type="Proteomes" id="UP001165083">
    <property type="component" value="Unassembled WGS sequence"/>
</dbReference>
<dbReference type="OrthoDB" id="9996895at2759"/>
<dbReference type="GO" id="GO:0061860">
    <property type="term" value="F:DNA clamp unloader activity"/>
    <property type="evidence" value="ECO:0007669"/>
    <property type="project" value="TreeGrafter"/>
</dbReference>
<dbReference type="GO" id="GO:0003677">
    <property type="term" value="F:DNA binding"/>
    <property type="evidence" value="ECO:0007669"/>
    <property type="project" value="TreeGrafter"/>
</dbReference>
<feature type="compositionally biased region" description="Acidic residues" evidence="1">
    <location>
        <begin position="55"/>
        <end position="64"/>
    </location>
</feature>
<feature type="compositionally biased region" description="Basic residues" evidence="1">
    <location>
        <begin position="644"/>
        <end position="656"/>
    </location>
</feature>
<feature type="region of interest" description="Disordered" evidence="1">
    <location>
        <begin position="831"/>
        <end position="851"/>
    </location>
</feature>
<feature type="compositionally biased region" description="Polar residues" evidence="1">
    <location>
        <begin position="1"/>
        <end position="10"/>
    </location>
</feature>
<evidence type="ECO:0000313" key="2">
    <source>
        <dbReference type="EMBL" id="GMF26094.1"/>
    </source>
</evidence>
<dbReference type="SUPFAM" id="SSF52540">
    <property type="entry name" value="P-loop containing nucleoside triphosphate hydrolases"/>
    <property type="match status" value="1"/>
</dbReference>
<comment type="caution">
    <text evidence="2">The sequence shown here is derived from an EMBL/GenBank/DDBJ whole genome shotgun (WGS) entry which is preliminary data.</text>
</comment>
<dbReference type="PANTHER" id="PTHR23389">
    <property type="entry name" value="CHROMOSOME TRANSMISSION FIDELITY FACTOR 18"/>
    <property type="match status" value="1"/>
</dbReference>
<dbReference type="AlphaFoldDB" id="A0A9W6X0Y1"/>
<feature type="compositionally biased region" description="Polar residues" evidence="1">
    <location>
        <begin position="244"/>
        <end position="259"/>
    </location>
</feature>
<gene>
    <name evidence="2" type="ORF">Plil01_001083300</name>
</gene>
<dbReference type="PROSITE" id="PS50330">
    <property type="entry name" value="UIM"/>
    <property type="match status" value="1"/>
</dbReference>
<evidence type="ECO:0000313" key="3">
    <source>
        <dbReference type="Proteomes" id="UP001165083"/>
    </source>
</evidence>
<evidence type="ECO:0000256" key="1">
    <source>
        <dbReference type="SAM" id="MobiDB-lite"/>
    </source>
</evidence>
<feature type="compositionally biased region" description="Low complexity" evidence="1">
    <location>
        <begin position="18"/>
        <end position="27"/>
    </location>
</feature>
<accession>A0A9W6X0Y1</accession>
<reference evidence="2" key="1">
    <citation type="submission" date="2023-04" db="EMBL/GenBank/DDBJ databases">
        <title>Phytophthora lilii NBRC 32176.</title>
        <authorList>
            <person name="Ichikawa N."/>
            <person name="Sato H."/>
            <person name="Tonouchi N."/>
        </authorList>
    </citation>
    <scope>NUCLEOTIDE SEQUENCE</scope>
    <source>
        <strain evidence="2">NBRC 32176</strain>
    </source>
</reference>
<feature type="region of interest" description="Disordered" evidence="1">
    <location>
        <begin position="1"/>
        <end position="27"/>
    </location>
</feature>
<feature type="region of interest" description="Disordered" evidence="1">
    <location>
        <begin position="55"/>
        <end position="174"/>
    </location>
</feature>
<protein>
    <submittedName>
        <fullName evidence="2">Unnamed protein product</fullName>
    </submittedName>
</protein>
<proteinExistence type="predicted"/>
<dbReference type="GO" id="GO:0005634">
    <property type="term" value="C:nucleus"/>
    <property type="evidence" value="ECO:0007669"/>
    <property type="project" value="TreeGrafter"/>
</dbReference>
<dbReference type="PANTHER" id="PTHR23389:SF21">
    <property type="entry name" value="ATPASE FAMILY AAA DOMAIN-CONTAINING PROTEIN 5"/>
    <property type="match status" value="1"/>
</dbReference>
<keyword evidence="3" id="KW-1185">Reference proteome</keyword>
<organism evidence="2 3">
    <name type="scientific">Phytophthora lilii</name>
    <dbReference type="NCBI Taxonomy" id="2077276"/>
    <lineage>
        <taxon>Eukaryota</taxon>
        <taxon>Sar</taxon>
        <taxon>Stramenopiles</taxon>
        <taxon>Oomycota</taxon>
        <taxon>Peronosporomycetes</taxon>
        <taxon>Peronosporales</taxon>
        <taxon>Peronosporaceae</taxon>
        <taxon>Phytophthora</taxon>
    </lineage>
</organism>
<name>A0A9W6X0Y1_9STRA</name>
<sequence>MASQGLSSWLSGPKAEGADAASSSDSPLDISLAQLRAKETITRISPEKRALVEEIDSEADDAEFDERAHWARRGSRKKARASRRAARVEDKSQPSIALFCVKDGPPATEKQAMEAEDDELARAIAASQLESEKASKKEDKSKGKKKKTAKSSGLELDAVSSKEEEVNAVMSSGRPKRLAVVRAEILQQQQKLLDAVAAKKNTASFLTPPPSTKKKAEEGNATTSGRKRKLDMNKKKTSPPAKNGATSSSPDANKAAQSFFLSEQEKKQLQEIEAVSLFREQLRQTREKDLAFFAGKTANPFFQARAITKRSSSVEHEDGVIEIHEDTENGEAKQRRGTGGGRWNKQLPLFPEVQHVSAEHLEAEDMEVEADNSKTPSKRALSAADNTTDVLVIDDDSATDTKLPNDIMEQLKAAMNGQVVTESSFSEQFWFREFLDASSMPARVAETIDVTSPRPVENAKSAKAAADELAERETLLINELVDIHGMQEKRVRELLEGLEKARDKHSERRHNLSLVDRYLPVDASGLVGNRDSLHTLSSWLTAWKIGGGDRERLDCFESELFTFEDGDSDCEDEVGDLCRLFILEGESGSGKSAAVYACAEELGYEIIEINAAQNRSGKSVVELAGEATQSTRVLHVGGKEDKSKKKQKKKRRRHSESRRSLEKSTTASLSLVLFEDVDLVFDEDKGFLNAVCSIAKHSKCPIVVTCAQLPDGFPAKPGRLCRELRKPSMDEFATWMRLVAFIEGLQLAPSLIDALGKFFERDVRRSLHFLEANLPVSDASTKSQWLWQHANADNSEIDESRRVDVPAWTVWSSGDASFDALTSNLLTELSAASEAKEEKPEDKSREEKKADADAMAELAQIMDAASVADVWMAPGRGYGETEVRAVFPMHRSFHPNAFASCPLRIHSSSTSVSDLLP</sequence>